<dbReference type="PANTHER" id="PTHR43775">
    <property type="entry name" value="FATTY ACID SYNTHASE"/>
    <property type="match status" value="1"/>
</dbReference>
<dbReference type="InterPro" id="IPR014031">
    <property type="entry name" value="Ketoacyl_synth_C"/>
</dbReference>
<dbReference type="PROSITE" id="PS52004">
    <property type="entry name" value="KS3_2"/>
    <property type="match status" value="1"/>
</dbReference>
<dbReference type="InterPro" id="IPR020841">
    <property type="entry name" value="PKS_Beta-ketoAc_synthase_dom"/>
</dbReference>
<evidence type="ECO:0000259" key="3">
    <source>
        <dbReference type="PROSITE" id="PS52004"/>
    </source>
</evidence>
<feature type="non-terminal residue" evidence="4">
    <location>
        <position position="287"/>
    </location>
</feature>
<accession>X1CXC3</accession>
<dbReference type="InterPro" id="IPR016039">
    <property type="entry name" value="Thiolase-like"/>
</dbReference>
<keyword evidence="2" id="KW-0597">Phosphoprotein</keyword>
<dbReference type="Pfam" id="PF02801">
    <property type="entry name" value="Ketoacyl-synt_C"/>
    <property type="match status" value="1"/>
</dbReference>
<dbReference type="Gene3D" id="3.40.47.10">
    <property type="match status" value="1"/>
</dbReference>
<evidence type="ECO:0000256" key="1">
    <source>
        <dbReference type="ARBA" id="ARBA00022450"/>
    </source>
</evidence>
<feature type="non-terminal residue" evidence="4">
    <location>
        <position position="1"/>
    </location>
</feature>
<dbReference type="InterPro" id="IPR016035">
    <property type="entry name" value="Acyl_Trfase/lysoPLipase"/>
</dbReference>
<proteinExistence type="predicted"/>
<dbReference type="Gene3D" id="3.40.366.10">
    <property type="entry name" value="Malonyl-Coenzyme A Acyl Carrier Protein, domain 2"/>
    <property type="match status" value="1"/>
</dbReference>
<dbReference type="GO" id="GO:0005886">
    <property type="term" value="C:plasma membrane"/>
    <property type="evidence" value="ECO:0007669"/>
    <property type="project" value="TreeGrafter"/>
</dbReference>
<dbReference type="GO" id="GO:0004312">
    <property type="term" value="F:fatty acid synthase activity"/>
    <property type="evidence" value="ECO:0007669"/>
    <property type="project" value="TreeGrafter"/>
</dbReference>
<sequence>IKFCKIGALSEDGSYPFDARANGFIMGEGAGFMVLRRLEDAIRDNNKIYAIISGYGGSSDGKGKGITAPNPEGQRLAIERALNTSSIKPSEIQYLECHGTSTIVGDATELNVLKGFFSGRNLNQKLAIGSIKSQIGHLKSAAGIAGIIKSVLALHHKIIPPSVNYNSPNPSINWEISPYYVNTKPIKWISPEFGIRRAGVSAFGFGGTNYHVILEEFIPQLYGATPSVSQKFLIPDNIADSIPSISMSSPELCFLFSGQGSQYVGMAEKLYQKFQIIRNTLDNANRI</sequence>
<reference evidence="4" key="1">
    <citation type="journal article" date="2014" name="Front. Microbiol.">
        <title>High frequency of phylogenetically diverse reductive dehalogenase-homologous genes in deep subseafloor sedimentary metagenomes.</title>
        <authorList>
            <person name="Kawai M."/>
            <person name="Futagami T."/>
            <person name="Toyoda A."/>
            <person name="Takaki Y."/>
            <person name="Nishi S."/>
            <person name="Hori S."/>
            <person name="Arai W."/>
            <person name="Tsubouchi T."/>
            <person name="Morono Y."/>
            <person name="Uchiyama I."/>
            <person name="Ito T."/>
            <person name="Fujiyama A."/>
            <person name="Inagaki F."/>
            <person name="Takami H."/>
        </authorList>
    </citation>
    <scope>NUCLEOTIDE SEQUENCE</scope>
    <source>
        <strain evidence="4">Expedition CK06-06</strain>
    </source>
</reference>
<dbReference type="SUPFAM" id="SSF53901">
    <property type="entry name" value="Thiolase-like"/>
    <property type="match status" value="1"/>
</dbReference>
<dbReference type="PANTHER" id="PTHR43775:SF37">
    <property type="entry name" value="SI:DKEY-61P9.11"/>
    <property type="match status" value="1"/>
</dbReference>
<dbReference type="GO" id="GO:0005737">
    <property type="term" value="C:cytoplasm"/>
    <property type="evidence" value="ECO:0007669"/>
    <property type="project" value="TreeGrafter"/>
</dbReference>
<gene>
    <name evidence="4" type="ORF">S01H4_41635</name>
</gene>
<protein>
    <recommendedName>
        <fullName evidence="3">Ketosynthase family 3 (KS3) domain-containing protein</fullName>
    </recommendedName>
</protein>
<dbReference type="Pfam" id="PF00109">
    <property type="entry name" value="ketoacyl-synt"/>
    <property type="match status" value="1"/>
</dbReference>
<keyword evidence="1" id="KW-0596">Phosphopantetheine</keyword>
<name>X1CXC3_9ZZZZ</name>
<dbReference type="GO" id="GO:0071770">
    <property type="term" value="P:DIM/DIP cell wall layer assembly"/>
    <property type="evidence" value="ECO:0007669"/>
    <property type="project" value="TreeGrafter"/>
</dbReference>
<dbReference type="SUPFAM" id="SSF52151">
    <property type="entry name" value="FabD/lysophospholipase-like"/>
    <property type="match status" value="1"/>
</dbReference>
<dbReference type="InterPro" id="IPR001227">
    <property type="entry name" value="Ac_transferase_dom_sf"/>
</dbReference>
<dbReference type="InterPro" id="IPR032821">
    <property type="entry name" value="PKS_assoc"/>
</dbReference>
<dbReference type="SMART" id="SM00825">
    <property type="entry name" value="PKS_KS"/>
    <property type="match status" value="1"/>
</dbReference>
<dbReference type="InterPro" id="IPR050091">
    <property type="entry name" value="PKS_NRPS_Biosynth_Enz"/>
</dbReference>
<dbReference type="AlphaFoldDB" id="X1CXC3"/>
<dbReference type="GO" id="GO:0006633">
    <property type="term" value="P:fatty acid biosynthetic process"/>
    <property type="evidence" value="ECO:0007669"/>
    <property type="project" value="TreeGrafter"/>
</dbReference>
<evidence type="ECO:0000313" key="4">
    <source>
        <dbReference type="EMBL" id="GAH00720.1"/>
    </source>
</evidence>
<organism evidence="4">
    <name type="scientific">marine sediment metagenome</name>
    <dbReference type="NCBI Taxonomy" id="412755"/>
    <lineage>
        <taxon>unclassified sequences</taxon>
        <taxon>metagenomes</taxon>
        <taxon>ecological metagenomes</taxon>
    </lineage>
</organism>
<comment type="caution">
    <text evidence="4">The sequence shown here is derived from an EMBL/GenBank/DDBJ whole genome shotgun (WGS) entry which is preliminary data.</text>
</comment>
<dbReference type="CDD" id="cd00833">
    <property type="entry name" value="PKS"/>
    <property type="match status" value="1"/>
</dbReference>
<dbReference type="EMBL" id="BART01022788">
    <property type="protein sequence ID" value="GAH00720.1"/>
    <property type="molecule type" value="Genomic_DNA"/>
</dbReference>
<dbReference type="InterPro" id="IPR014030">
    <property type="entry name" value="Ketoacyl_synth_N"/>
</dbReference>
<dbReference type="Pfam" id="PF16197">
    <property type="entry name" value="KAsynt_C_assoc"/>
    <property type="match status" value="1"/>
</dbReference>
<feature type="domain" description="Ketosynthase family 3 (KS3)" evidence="3">
    <location>
        <begin position="1"/>
        <end position="216"/>
    </location>
</feature>
<evidence type="ECO:0000256" key="2">
    <source>
        <dbReference type="ARBA" id="ARBA00022553"/>
    </source>
</evidence>